<dbReference type="Proteomes" id="UP001500399">
    <property type="component" value="Unassembled WGS sequence"/>
</dbReference>
<protein>
    <submittedName>
        <fullName evidence="1">Uncharacterized protein</fullName>
    </submittedName>
</protein>
<gene>
    <name evidence="1" type="ORF">GCM10008919_09310</name>
</gene>
<comment type="caution">
    <text evidence="1">The sequence shown here is derived from an EMBL/GenBank/DDBJ whole genome shotgun (WGS) entry which is preliminary data.</text>
</comment>
<evidence type="ECO:0000313" key="1">
    <source>
        <dbReference type="EMBL" id="GAA0208111.1"/>
    </source>
</evidence>
<name>A0ABP3CK50_9FIRM</name>
<accession>A0ABP3CK50</accession>
<proteinExistence type="predicted"/>
<dbReference type="EMBL" id="BAAACR010000005">
    <property type="protein sequence ID" value="GAA0208111.1"/>
    <property type="molecule type" value="Genomic_DNA"/>
</dbReference>
<keyword evidence="2" id="KW-1185">Reference proteome</keyword>
<organism evidence="1 2">
    <name type="scientific">Selenomonas dianae</name>
    <dbReference type="NCBI Taxonomy" id="135079"/>
    <lineage>
        <taxon>Bacteria</taxon>
        <taxon>Bacillati</taxon>
        <taxon>Bacillota</taxon>
        <taxon>Negativicutes</taxon>
        <taxon>Selenomonadales</taxon>
        <taxon>Selenomonadaceae</taxon>
        <taxon>Selenomonas</taxon>
    </lineage>
</organism>
<sequence length="87" mass="9782">MQRYFLCYNDFIGIADKIDPQIGVDFFVRTRRQTGRIAKAMWRIAGTVRAKKMRQDGAAEFISASLGGARRTSFVEKVLANAPLTVL</sequence>
<evidence type="ECO:0000313" key="2">
    <source>
        <dbReference type="Proteomes" id="UP001500399"/>
    </source>
</evidence>
<reference evidence="2" key="1">
    <citation type="journal article" date="2019" name="Int. J. Syst. Evol. Microbiol.">
        <title>The Global Catalogue of Microorganisms (GCM) 10K type strain sequencing project: providing services to taxonomists for standard genome sequencing and annotation.</title>
        <authorList>
            <consortium name="The Broad Institute Genomics Platform"/>
            <consortium name="The Broad Institute Genome Sequencing Center for Infectious Disease"/>
            <person name="Wu L."/>
            <person name="Ma J."/>
        </authorList>
    </citation>
    <scope>NUCLEOTIDE SEQUENCE [LARGE SCALE GENOMIC DNA]</scope>
    <source>
        <strain evidence="2">JCM 8542</strain>
    </source>
</reference>